<evidence type="ECO:0000256" key="4">
    <source>
        <dbReference type="ARBA" id="ARBA00022519"/>
    </source>
</evidence>
<dbReference type="InterPro" id="IPR005665">
    <property type="entry name" value="SecF_bac"/>
</dbReference>
<evidence type="ECO:0000259" key="11">
    <source>
        <dbReference type="PROSITE" id="PS50156"/>
    </source>
</evidence>
<sequence length="315" mass="34676">MYKIIQKRKIWISISVVLFVTAIVFISTWGLKLGIDFTGGSLLEVKFGANKPNVIEVSDSVKDLKLNSLSVQPSENSFILRFQDSSEDVHQKVLVSLKKLNDGKNPVKAENKGTSTTVVATTGFEELNFTGIGPSIGQELQKKAISAIILVLIAISLYISYAFRKVSKPIASWKYGVATLIALFHDTVIVIGFFALLGKVWGVEVNTSFVAAVLTVLGFSVHDTIVVFDRIRENLPKSADNFEDTINRSVNQTLTRSINTSMTVMFVLMSIVLFGGSSIKYFALALFVGIFFGTYSSIFLASPLLVVWNNLKKKI</sequence>
<keyword evidence="6 10" id="KW-0653">Protein transport</keyword>
<dbReference type="AlphaFoldDB" id="A0A2M6WNK0"/>
<comment type="similarity">
    <text evidence="10">Belongs to the SecD/SecF family. SecF subfamily.</text>
</comment>
<keyword evidence="9 10" id="KW-0472">Membrane</keyword>
<dbReference type="Pfam" id="PF07549">
    <property type="entry name" value="Sec_GG"/>
    <property type="match status" value="1"/>
</dbReference>
<dbReference type="Gene3D" id="1.20.1640.10">
    <property type="entry name" value="Multidrug efflux transporter AcrB transmembrane domain"/>
    <property type="match status" value="1"/>
</dbReference>
<dbReference type="SUPFAM" id="SSF82866">
    <property type="entry name" value="Multidrug efflux transporter AcrB transmembrane domain"/>
    <property type="match status" value="1"/>
</dbReference>
<evidence type="ECO:0000256" key="2">
    <source>
        <dbReference type="ARBA" id="ARBA00022448"/>
    </source>
</evidence>
<dbReference type="EMBL" id="PFAQ01000059">
    <property type="protein sequence ID" value="PIT94304.1"/>
    <property type="molecule type" value="Genomic_DNA"/>
</dbReference>
<dbReference type="InterPro" id="IPR048634">
    <property type="entry name" value="SecD_SecF_C"/>
</dbReference>
<comment type="function">
    <text evidence="10">Part of the Sec protein translocase complex. Interacts with the SecYEG preprotein conducting channel. SecDF uses the proton motive force (PMF) to complete protein translocation after the ATP-dependent function of SecA.</text>
</comment>
<dbReference type="PROSITE" id="PS50156">
    <property type="entry name" value="SSD"/>
    <property type="match status" value="1"/>
</dbReference>
<reference evidence="13" key="1">
    <citation type="submission" date="2017-09" db="EMBL/GenBank/DDBJ databases">
        <title>Depth-based differentiation of microbial function through sediment-hosted aquifers and enrichment of novel symbionts in the deep terrestrial subsurface.</title>
        <authorList>
            <person name="Probst A.J."/>
            <person name="Ladd B."/>
            <person name="Jarett J.K."/>
            <person name="Geller-Mcgrath D.E."/>
            <person name="Sieber C.M.K."/>
            <person name="Emerson J.B."/>
            <person name="Anantharaman K."/>
            <person name="Thomas B.C."/>
            <person name="Malmstrom R."/>
            <person name="Stieglmeier M."/>
            <person name="Klingl A."/>
            <person name="Woyke T."/>
            <person name="Ryan C.M."/>
            <person name="Banfield J.F."/>
        </authorList>
    </citation>
    <scope>NUCLEOTIDE SEQUENCE [LARGE SCALE GENOMIC DNA]</scope>
</reference>
<comment type="subcellular location">
    <subcellularLocation>
        <location evidence="1 10">Cell membrane</location>
        <topology evidence="1 10">Multi-pass membrane protein</topology>
    </subcellularLocation>
</comment>
<feature type="transmembrane region" description="Helical" evidence="10">
    <location>
        <begin position="281"/>
        <end position="308"/>
    </location>
</feature>
<name>A0A2M6WNK0_9BACT</name>
<keyword evidence="2 10" id="KW-0813">Transport</keyword>
<dbReference type="InterPro" id="IPR000731">
    <property type="entry name" value="SSD"/>
</dbReference>
<evidence type="ECO:0000256" key="8">
    <source>
        <dbReference type="ARBA" id="ARBA00023010"/>
    </source>
</evidence>
<evidence type="ECO:0000256" key="3">
    <source>
        <dbReference type="ARBA" id="ARBA00022475"/>
    </source>
</evidence>
<dbReference type="Pfam" id="PF02355">
    <property type="entry name" value="SecD_SecF_C"/>
    <property type="match status" value="1"/>
</dbReference>
<feature type="transmembrane region" description="Helical" evidence="10">
    <location>
        <begin position="209"/>
        <end position="228"/>
    </location>
</feature>
<evidence type="ECO:0000256" key="7">
    <source>
        <dbReference type="ARBA" id="ARBA00022989"/>
    </source>
</evidence>
<evidence type="ECO:0000256" key="9">
    <source>
        <dbReference type="ARBA" id="ARBA00023136"/>
    </source>
</evidence>
<feature type="transmembrane region" description="Helical" evidence="10">
    <location>
        <begin position="144"/>
        <end position="163"/>
    </location>
</feature>
<evidence type="ECO:0000313" key="12">
    <source>
        <dbReference type="EMBL" id="PIT94304.1"/>
    </source>
</evidence>
<dbReference type="GO" id="GO:0015450">
    <property type="term" value="F:protein-transporting ATPase activity"/>
    <property type="evidence" value="ECO:0007669"/>
    <property type="project" value="InterPro"/>
</dbReference>
<keyword evidence="8 10" id="KW-0811">Translocation</keyword>
<accession>A0A2M6WNK0</accession>
<dbReference type="InterPro" id="IPR022813">
    <property type="entry name" value="SecD/SecF_arch_bac"/>
</dbReference>
<gene>
    <name evidence="10 12" type="primary">secF</name>
    <name evidence="12" type="ORF">COT98_04430</name>
</gene>
<dbReference type="NCBIfam" id="TIGR00966">
    <property type="entry name" value="transloc_SecF"/>
    <property type="match status" value="1"/>
</dbReference>
<keyword evidence="5 10" id="KW-0812">Transmembrane</keyword>
<keyword evidence="4" id="KW-0997">Cell inner membrane</keyword>
<comment type="subunit">
    <text evidence="10">Forms a complex with SecD. Part of the essential Sec protein translocation apparatus which comprises SecA, SecYEG and auxiliary proteins SecDF. Other proteins may also be involved.</text>
</comment>
<dbReference type="InterPro" id="IPR022646">
    <property type="entry name" value="SecD/SecF_CS"/>
</dbReference>
<feature type="transmembrane region" description="Helical" evidence="10">
    <location>
        <begin position="175"/>
        <end position="197"/>
    </location>
</feature>
<evidence type="ECO:0000256" key="5">
    <source>
        <dbReference type="ARBA" id="ARBA00022692"/>
    </source>
</evidence>
<dbReference type="GO" id="GO:0043952">
    <property type="term" value="P:protein transport by the Sec complex"/>
    <property type="evidence" value="ECO:0007669"/>
    <property type="project" value="UniProtKB-UniRule"/>
</dbReference>
<evidence type="ECO:0000256" key="1">
    <source>
        <dbReference type="ARBA" id="ARBA00004651"/>
    </source>
</evidence>
<dbReference type="HAMAP" id="MF_01464_B">
    <property type="entry name" value="SecF_B"/>
    <property type="match status" value="1"/>
</dbReference>
<evidence type="ECO:0000256" key="6">
    <source>
        <dbReference type="ARBA" id="ARBA00022927"/>
    </source>
</evidence>
<proteinExistence type="inferred from homology"/>
<feature type="transmembrane region" description="Helical" evidence="10">
    <location>
        <begin position="12"/>
        <end position="31"/>
    </location>
</feature>
<dbReference type="InterPro" id="IPR022645">
    <property type="entry name" value="SecD/SecF_bac"/>
</dbReference>
<dbReference type="PANTHER" id="PTHR30081:SF8">
    <property type="entry name" value="PROTEIN TRANSLOCASE SUBUNIT SECF"/>
    <property type="match status" value="1"/>
</dbReference>
<keyword evidence="7 10" id="KW-1133">Transmembrane helix</keyword>
<comment type="caution">
    <text evidence="12">The sequence shown here is derived from an EMBL/GenBank/DDBJ whole genome shotgun (WGS) entry which is preliminary data.</text>
</comment>
<feature type="domain" description="SSD" evidence="11">
    <location>
        <begin position="144"/>
        <end position="307"/>
    </location>
</feature>
<dbReference type="Proteomes" id="UP000228900">
    <property type="component" value="Unassembled WGS sequence"/>
</dbReference>
<dbReference type="GO" id="GO:0006605">
    <property type="term" value="P:protein targeting"/>
    <property type="evidence" value="ECO:0007669"/>
    <property type="project" value="UniProtKB-UniRule"/>
</dbReference>
<dbReference type="GO" id="GO:0005886">
    <property type="term" value="C:plasma membrane"/>
    <property type="evidence" value="ECO:0007669"/>
    <property type="project" value="UniProtKB-SubCell"/>
</dbReference>
<keyword evidence="3 10" id="KW-1003">Cell membrane</keyword>
<feature type="transmembrane region" description="Helical" evidence="10">
    <location>
        <begin position="258"/>
        <end position="275"/>
    </location>
</feature>
<dbReference type="PRINTS" id="PR01755">
    <property type="entry name" value="SECFTRNLCASE"/>
</dbReference>
<dbReference type="GO" id="GO:0065002">
    <property type="term" value="P:intracellular protein transmembrane transport"/>
    <property type="evidence" value="ECO:0007669"/>
    <property type="project" value="UniProtKB-UniRule"/>
</dbReference>
<organism evidence="12 13">
    <name type="scientific">Candidatus Falkowbacteria bacterium CG10_big_fil_rev_8_21_14_0_10_39_9</name>
    <dbReference type="NCBI Taxonomy" id="1974566"/>
    <lineage>
        <taxon>Bacteria</taxon>
        <taxon>Candidatus Falkowiibacteriota</taxon>
    </lineage>
</organism>
<evidence type="ECO:0000256" key="10">
    <source>
        <dbReference type="HAMAP-Rule" id="MF_01464"/>
    </source>
</evidence>
<evidence type="ECO:0000313" key="13">
    <source>
        <dbReference type="Proteomes" id="UP000228900"/>
    </source>
</evidence>
<dbReference type="PANTHER" id="PTHR30081">
    <property type="entry name" value="PROTEIN-EXPORT MEMBRANE PROTEIN SEC"/>
    <property type="match status" value="1"/>
</dbReference>
<protein>
    <recommendedName>
        <fullName evidence="10">Protein-export membrane protein SecF</fullName>
    </recommendedName>
</protein>